<dbReference type="InterPro" id="IPR005119">
    <property type="entry name" value="LysR_subst-bd"/>
</dbReference>
<dbReference type="PROSITE" id="PS50931">
    <property type="entry name" value="HTH_LYSR"/>
    <property type="match status" value="1"/>
</dbReference>
<dbReference type="InterPro" id="IPR000847">
    <property type="entry name" value="LysR_HTH_N"/>
</dbReference>
<dbReference type="RefSeq" id="WP_179585205.1">
    <property type="nucleotide sequence ID" value="NZ_JACBYR010000001.1"/>
</dbReference>
<protein>
    <submittedName>
        <fullName evidence="6">LysR family glycine cleavage system transcriptional activator</fullName>
    </submittedName>
</protein>
<dbReference type="Pfam" id="PF03466">
    <property type="entry name" value="LysR_substrate"/>
    <property type="match status" value="1"/>
</dbReference>
<dbReference type="InterPro" id="IPR036390">
    <property type="entry name" value="WH_DNA-bd_sf"/>
</dbReference>
<feature type="domain" description="HTH lysR-type" evidence="5">
    <location>
        <begin position="6"/>
        <end position="63"/>
    </location>
</feature>
<dbReference type="EMBL" id="JACBYR010000001">
    <property type="protein sequence ID" value="NYE82371.1"/>
    <property type="molecule type" value="Genomic_DNA"/>
</dbReference>
<sequence length="330" mass="36420">MANRHPPLNSLKVFEAAARHLSFKKAAEELCVTPGAVSRQLSHLESLIGAPLFRRVNHGIELTAAARLCLPKLQEGLACLRESVEQIFEHTESQTLSVYAAPSFAMRWLMPRLHRFALDHPDIDVQVSTRISPFVGRRGTPQATLDIHAWTDQADVVMMFGDDHLPATTPDLHVEPLMPLSITPMCSPDLLDGAHGMSDPEDVLQHLLLHDNRGLRYGTKSFWRQWLDAAGVSAPNADGGPRFTHSLLALEAAIDGMGVVASTPMLVTDALRTGALVAPFDLQVPLGCAYHLISKPAAYQRNDVALFRNWLHAEVKRSRHDVPRRLPAYA</sequence>
<keyword evidence="2" id="KW-0805">Transcription regulation</keyword>
<evidence type="ECO:0000313" key="7">
    <source>
        <dbReference type="Proteomes" id="UP000542125"/>
    </source>
</evidence>
<name>A0A7Y9ISV8_9BURK</name>
<comment type="similarity">
    <text evidence="1">Belongs to the LysR transcriptional regulatory family.</text>
</comment>
<evidence type="ECO:0000256" key="2">
    <source>
        <dbReference type="ARBA" id="ARBA00023015"/>
    </source>
</evidence>
<dbReference type="InterPro" id="IPR036388">
    <property type="entry name" value="WH-like_DNA-bd_sf"/>
</dbReference>
<dbReference type="Gene3D" id="1.10.10.10">
    <property type="entry name" value="Winged helix-like DNA-binding domain superfamily/Winged helix DNA-binding domain"/>
    <property type="match status" value="1"/>
</dbReference>
<dbReference type="Pfam" id="PF00126">
    <property type="entry name" value="HTH_1"/>
    <property type="match status" value="1"/>
</dbReference>
<organism evidence="6 7">
    <name type="scientific">Pigmentiphaga litoralis</name>
    <dbReference type="NCBI Taxonomy" id="516702"/>
    <lineage>
        <taxon>Bacteria</taxon>
        <taxon>Pseudomonadati</taxon>
        <taxon>Pseudomonadota</taxon>
        <taxon>Betaproteobacteria</taxon>
        <taxon>Burkholderiales</taxon>
        <taxon>Alcaligenaceae</taxon>
        <taxon>Pigmentiphaga</taxon>
    </lineage>
</organism>
<dbReference type="SUPFAM" id="SSF46785">
    <property type="entry name" value="Winged helix' DNA-binding domain"/>
    <property type="match status" value="1"/>
</dbReference>
<comment type="caution">
    <text evidence="6">The sequence shown here is derived from an EMBL/GenBank/DDBJ whole genome shotgun (WGS) entry which is preliminary data.</text>
</comment>
<accession>A0A7Y9ISV8</accession>
<evidence type="ECO:0000256" key="1">
    <source>
        <dbReference type="ARBA" id="ARBA00009437"/>
    </source>
</evidence>
<keyword evidence="3" id="KW-0238">DNA-binding</keyword>
<dbReference type="SUPFAM" id="SSF53850">
    <property type="entry name" value="Periplasmic binding protein-like II"/>
    <property type="match status" value="1"/>
</dbReference>
<dbReference type="InterPro" id="IPR058163">
    <property type="entry name" value="LysR-type_TF_proteobact-type"/>
</dbReference>
<evidence type="ECO:0000256" key="4">
    <source>
        <dbReference type="ARBA" id="ARBA00023163"/>
    </source>
</evidence>
<dbReference type="PANTHER" id="PTHR30537:SF26">
    <property type="entry name" value="GLYCINE CLEAVAGE SYSTEM TRANSCRIPTIONAL ACTIVATOR"/>
    <property type="match status" value="1"/>
</dbReference>
<dbReference type="PANTHER" id="PTHR30537">
    <property type="entry name" value="HTH-TYPE TRANSCRIPTIONAL REGULATOR"/>
    <property type="match status" value="1"/>
</dbReference>
<keyword evidence="7" id="KW-1185">Reference proteome</keyword>
<gene>
    <name evidence="6" type="ORF">FHW18_001642</name>
</gene>
<dbReference type="Proteomes" id="UP000542125">
    <property type="component" value="Unassembled WGS sequence"/>
</dbReference>
<keyword evidence="4" id="KW-0804">Transcription</keyword>
<dbReference type="GO" id="GO:0003700">
    <property type="term" value="F:DNA-binding transcription factor activity"/>
    <property type="evidence" value="ECO:0007669"/>
    <property type="project" value="InterPro"/>
</dbReference>
<evidence type="ECO:0000256" key="3">
    <source>
        <dbReference type="ARBA" id="ARBA00023125"/>
    </source>
</evidence>
<reference evidence="6 7" key="1">
    <citation type="submission" date="2020-07" db="EMBL/GenBank/DDBJ databases">
        <title>Genomic Encyclopedia of Type Strains, Phase IV (KMG-V): Genome sequencing to study the core and pangenomes of soil and plant-associated prokaryotes.</title>
        <authorList>
            <person name="Whitman W."/>
        </authorList>
    </citation>
    <scope>NUCLEOTIDE SEQUENCE [LARGE SCALE GENOMIC DNA]</scope>
    <source>
        <strain evidence="6 7">SAS40</strain>
    </source>
</reference>
<dbReference type="AlphaFoldDB" id="A0A7Y9ISV8"/>
<evidence type="ECO:0000259" key="5">
    <source>
        <dbReference type="PROSITE" id="PS50931"/>
    </source>
</evidence>
<dbReference type="GO" id="GO:0043565">
    <property type="term" value="F:sequence-specific DNA binding"/>
    <property type="evidence" value="ECO:0007669"/>
    <property type="project" value="TreeGrafter"/>
</dbReference>
<proteinExistence type="inferred from homology"/>
<dbReference type="Gene3D" id="3.40.190.10">
    <property type="entry name" value="Periplasmic binding protein-like II"/>
    <property type="match status" value="2"/>
</dbReference>
<evidence type="ECO:0000313" key="6">
    <source>
        <dbReference type="EMBL" id="NYE82371.1"/>
    </source>
</evidence>
<dbReference type="GO" id="GO:0006351">
    <property type="term" value="P:DNA-templated transcription"/>
    <property type="evidence" value="ECO:0007669"/>
    <property type="project" value="TreeGrafter"/>
</dbReference>
<dbReference type="CDD" id="cd08432">
    <property type="entry name" value="PBP2_GcdR_TrpI_HvrB_AmpR_like"/>
    <property type="match status" value="1"/>
</dbReference>